<proteinExistence type="predicted"/>
<dbReference type="AlphaFoldDB" id="A0A9D9IB22"/>
<gene>
    <name evidence="1" type="ORF">IAA72_04920</name>
</gene>
<organism evidence="1 2">
    <name type="scientific">Candidatus Ornithospirochaeta stercoravium</name>
    <dbReference type="NCBI Taxonomy" id="2840897"/>
    <lineage>
        <taxon>Bacteria</taxon>
        <taxon>Pseudomonadati</taxon>
        <taxon>Spirochaetota</taxon>
        <taxon>Spirochaetia</taxon>
        <taxon>Spirochaetales</taxon>
        <taxon>Spirochaetaceae</taxon>
        <taxon>Spirochaetaceae incertae sedis</taxon>
        <taxon>Candidatus Ornithospirochaeta</taxon>
    </lineage>
</organism>
<protein>
    <submittedName>
        <fullName evidence="1">Uncharacterized protein</fullName>
    </submittedName>
</protein>
<evidence type="ECO:0000313" key="2">
    <source>
        <dbReference type="Proteomes" id="UP000810292"/>
    </source>
</evidence>
<name>A0A9D9IB22_9SPIO</name>
<evidence type="ECO:0000313" key="1">
    <source>
        <dbReference type="EMBL" id="MBO8469107.1"/>
    </source>
</evidence>
<accession>A0A9D9IB22</accession>
<dbReference type="Proteomes" id="UP000810292">
    <property type="component" value="Unassembled WGS sequence"/>
</dbReference>
<reference evidence="1" key="1">
    <citation type="submission" date="2020-10" db="EMBL/GenBank/DDBJ databases">
        <authorList>
            <person name="Gilroy R."/>
        </authorList>
    </citation>
    <scope>NUCLEOTIDE SEQUENCE</scope>
    <source>
        <strain evidence="1">14700</strain>
    </source>
</reference>
<sequence>MGMFDGFFKVRFILTDEKGNFIGGWTDTIVKANNSYHARQLVTAQYGGNVRIATIDRVKK</sequence>
<dbReference type="EMBL" id="JADIMF010000075">
    <property type="protein sequence ID" value="MBO8469107.1"/>
    <property type="molecule type" value="Genomic_DNA"/>
</dbReference>
<reference evidence="1" key="2">
    <citation type="journal article" date="2021" name="PeerJ">
        <title>Extensive microbial diversity within the chicken gut microbiome revealed by metagenomics and culture.</title>
        <authorList>
            <person name="Gilroy R."/>
            <person name="Ravi A."/>
            <person name="Getino M."/>
            <person name="Pursley I."/>
            <person name="Horton D.L."/>
            <person name="Alikhan N.F."/>
            <person name="Baker D."/>
            <person name="Gharbi K."/>
            <person name="Hall N."/>
            <person name="Watson M."/>
            <person name="Adriaenssens E.M."/>
            <person name="Foster-Nyarko E."/>
            <person name="Jarju S."/>
            <person name="Secka A."/>
            <person name="Antonio M."/>
            <person name="Oren A."/>
            <person name="Chaudhuri R.R."/>
            <person name="La Ragione R."/>
            <person name="Hildebrand F."/>
            <person name="Pallen M.J."/>
        </authorList>
    </citation>
    <scope>NUCLEOTIDE SEQUENCE</scope>
    <source>
        <strain evidence="1">14700</strain>
    </source>
</reference>
<comment type="caution">
    <text evidence="1">The sequence shown here is derived from an EMBL/GenBank/DDBJ whole genome shotgun (WGS) entry which is preliminary data.</text>
</comment>